<feature type="compositionally biased region" description="Acidic residues" evidence="1">
    <location>
        <begin position="312"/>
        <end position="321"/>
    </location>
</feature>
<dbReference type="RefSeq" id="WP_146512685.1">
    <property type="nucleotide sequence ID" value="NZ_SIHI01000110.1"/>
</dbReference>
<evidence type="ECO:0000313" key="3">
    <source>
        <dbReference type="Proteomes" id="UP000317243"/>
    </source>
</evidence>
<dbReference type="AlphaFoldDB" id="A0A5C5UW15"/>
<name>A0A5C5UW15_9PLAN</name>
<sequence length="484" mass="55759">MFWKRHLKEEQAFTQEFVFEDRTLRSQDGIWFCPLRDADGRWALTKPSGFSALGPTLIVIYHLKTGEFVEVRSSDCREVLLDGRTQWETGGELRIHQLDTVQAAFFLINHQFSVPPELQEVYDRHLAEQMAKRVPPPKRPPEFWLEWIPLGSCSHVLSHEVDIGEEIEELGASYVEFLQSLERPVQEYRSMSYVELLPLGRSLFRCYPVDPQLWRQHCDELPPEDLDLLELDWPAELVPLQEHLVRLRELIEAPLCCLTAAVRNKLDDLCPTLEEEMEAHDQLISQLPELKEIYTKVNQICRQLAAMRASEENECDEEEESPMSCSPAEREQGRNPKPVTPKTAVLANWGVGLDGTTGHWWLFRMYRHQWRQYSRVPIPQGFPTKLMLKLAEESGALLRRDALTSVSEGGRSISQKELLNRVTHALAKAKKAIREAIAIAGKVNYENVGNPIPHVSMGWRSIIEVGYVVTNDEGKVEFKRREEM</sequence>
<reference evidence="2 3" key="1">
    <citation type="submission" date="2019-02" db="EMBL/GenBank/DDBJ databases">
        <title>Deep-cultivation of Planctomycetes and their phenomic and genomic characterization uncovers novel biology.</title>
        <authorList>
            <person name="Wiegand S."/>
            <person name="Jogler M."/>
            <person name="Boedeker C."/>
            <person name="Pinto D."/>
            <person name="Vollmers J."/>
            <person name="Rivas-Marin E."/>
            <person name="Kohn T."/>
            <person name="Peeters S.H."/>
            <person name="Heuer A."/>
            <person name="Rast P."/>
            <person name="Oberbeckmann S."/>
            <person name="Bunk B."/>
            <person name="Jeske O."/>
            <person name="Meyerdierks A."/>
            <person name="Storesund J.E."/>
            <person name="Kallscheuer N."/>
            <person name="Luecker S."/>
            <person name="Lage O.M."/>
            <person name="Pohl T."/>
            <person name="Merkel B.J."/>
            <person name="Hornburger P."/>
            <person name="Mueller R.-W."/>
            <person name="Bruemmer F."/>
            <person name="Labrenz M."/>
            <person name="Spormann A.M."/>
            <person name="Op Den Camp H."/>
            <person name="Overmann J."/>
            <person name="Amann R."/>
            <person name="Jetten M.S.M."/>
            <person name="Mascher T."/>
            <person name="Medema M.H."/>
            <person name="Devos D.P."/>
            <person name="Kaster A.-K."/>
            <person name="Ovreas L."/>
            <person name="Rohde M."/>
            <person name="Galperin M.Y."/>
            <person name="Jogler C."/>
        </authorList>
    </citation>
    <scope>NUCLEOTIDE SEQUENCE [LARGE SCALE GENOMIC DNA]</scope>
    <source>
        <strain evidence="2 3">KOR42</strain>
    </source>
</reference>
<dbReference type="EMBL" id="SIHI01000110">
    <property type="protein sequence ID" value="TWT29813.1"/>
    <property type="molecule type" value="Genomic_DNA"/>
</dbReference>
<accession>A0A5C5UW15</accession>
<evidence type="ECO:0000256" key="1">
    <source>
        <dbReference type="SAM" id="MobiDB-lite"/>
    </source>
</evidence>
<evidence type="ECO:0000313" key="2">
    <source>
        <dbReference type="EMBL" id="TWT29813.1"/>
    </source>
</evidence>
<organism evidence="2 3">
    <name type="scientific">Thalassoglobus neptunius</name>
    <dbReference type="NCBI Taxonomy" id="1938619"/>
    <lineage>
        <taxon>Bacteria</taxon>
        <taxon>Pseudomonadati</taxon>
        <taxon>Planctomycetota</taxon>
        <taxon>Planctomycetia</taxon>
        <taxon>Planctomycetales</taxon>
        <taxon>Planctomycetaceae</taxon>
        <taxon>Thalassoglobus</taxon>
    </lineage>
</organism>
<proteinExistence type="predicted"/>
<comment type="caution">
    <text evidence="2">The sequence shown here is derived from an EMBL/GenBank/DDBJ whole genome shotgun (WGS) entry which is preliminary data.</text>
</comment>
<dbReference type="Proteomes" id="UP000317243">
    <property type="component" value="Unassembled WGS sequence"/>
</dbReference>
<protein>
    <submittedName>
        <fullName evidence="2">Uncharacterized protein</fullName>
    </submittedName>
</protein>
<feature type="region of interest" description="Disordered" evidence="1">
    <location>
        <begin position="312"/>
        <end position="341"/>
    </location>
</feature>
<dbReference type="OrthoDB" id="9769930at2"/>
<gene>
    <name evidence="2" type="ORF">KOR42_54820</name>
</gene>
<keyword evidence="3" id="KW-1185">Reference proteome</keyword>